<feature type="compositionally biased region" description="Basic residues" evidence="1">
    <location>
        <begin position="1"/>
        <end position="12"/>
    </location>
</feature>
<accession>A0A6J7E4A6</accession>
<reference evidence="3" key="1">
    <citation type="submission" date="2020-05" db="EMBL/GenBank/DDBJ databases">
        <authorList>
            <person name="Chiriac C."/>
            <person name="Salcher M."/>
            <person name="Ghai R."/>
            <person name="Kavagutti S V."/>
        </authorList>
    </citation>
    <scope>NUCLEOTIDE SEQUENCE</scope>
</reference>
<organism evidence="3">
    <name type="scientific">freshwater metagenome</name>
    <dbReference type="NCBI Taxonomy" id="449393"/>
    <lineage>
        <taxon>unclassified sequences</taxon>
        <taxon>metagenomes</taxon>
        <taxon>ecological metagenomes</taxon>
    </lineage>
</organism>
<keyword evidence="2" id="KW-0472">Membrane</keyword>
<feature type="transmembrane region" description="Helical" evidence="2">
    <location>
        <begin position="32"/>
        <end position="56"/>
    </location>
</feature>
<keyword evidence="2" id="KW-0812">Transmembrane</keyword>
<feature type="region of interest" description="Disordered" evidence="1">
    <location>
        <begin position="1"/>
        <end position="20"/>
    </location>
</feature>
<evidence type="ECO:0000256" key="2">
    <source>
        <dbReference type="SAM" id="Phobius"/>
    </source>
</evidence>
<dbReference type="AlphaFoldDB" id="A0A6J7E4A6"/>
<gene>
    <name evidence="3" type="ORF">UFOPK3417_01108</name>
</gene>
<keyword evidence="2" id="KW-1133">Transmembrane helix</keyword>
<dbReference type="EMBL" id="CAFBLR010000102">
    <property type="protein sequence ID" value="CAB4877942.1"/>
    <property type="molecule type" value="Genomic_DNA"/>
</dbReference>
<evidence type="ECO:0000256" key="1">
    <source>
        <dbReference type="SAM" id="MobiDB-lite"/>
    </source>
</evidence>
<name>A0A6J7E4A6_9ZZZZ</name>
<protein>
    <submittedName>
        <fullName evidence="3">Unannotated protein</fullName>
    </submittedName>
</protein>
<evidence type="ECO:0000313" key="3">
    <source>
        <dbReference type="EMBL" id="CAB4877942.1"/>
    </source>
</evidence>
<proteinExistence type="predicted"/>
<sequence>MAPRCRPGRTPRGRSFGVGVPVGGAGDRGEGVVGYVILVPVVLFITMLGIQAAVYFHAANIAQHAGTRAVSVASRRGSSPASGVREAASVVAESGSSLVGADVSGGESVSVSVTVRVARVVPFFPESVTRRARAPKERFIPEDER</sequence>